<accession>A0A2N3LRC9</accession>
<evidence type="ECO:0008006" key="5">
    <source>
        <dbReference type="Google" id="ProtNLM"/>
    </source>
</evidence>
<evidence type="ECO:0000313" key="4">
    <source>
        <dbReference type="Proteomes" id="UP000233440"/>
    </source>
</evidence>
<evidence type="ECO:0000256" key="2">
    <source>
        <dbReference type="SAM" id="Phobius"/>
    </source>
</evidence>
<proteinExistence type="predicted"/>
<keyword evidence="2" id="KW-1133">Transmembrane helix</keyword>
<keyword evidence="4" id="KW-1185">Reference proteome</keyword>
<dbReference type="AlphaFoldDB" id="A0A2N3LRC9"/>
<name>A0A2N3LRC9_9BACI</name>
<protein>
    <recommendedName>
        <fullName evidence="5">Coupling factor for flagellin transcription and translation</fullName>
    </recommendedName>
</protein>
<sequence length="176" mass="20622">MTIFILFISIIINVVSIFGIIILYMRQNRLIHVEQDQKKVLKDMEEMFSSYLIEMKDENEEFIKKVQSLNHRTSLNVSVNTDATEEEEVSNLDNHHGEERSFTAVMRNHAAKTYQSMMSKTDNTDVENPKIEFSTLPLEKQVFLLEKEGLTIEQIAQKLHKGKTEIELLLKFRQKM</sequence>
<keyword evidence="2" id="KW-0472">Membrane</keyword>
<dbReference type="OrthoDB" id="1708317at2"/>
<organism evidence="3 4">
    <name type="scientific">Heyndrickxia camelliae</name>
    <dbReference type="NCBI Taxonomy" id="1707093"/>
    <lineage>
        <taxon>Bacteria</taxon>
        <taxon>Bacillati</taxon>
        <taxon>Bacillota</taxon>
        <taxon>Bacilli</taxon>
        <taxon>Bacillales</taxon>
        <taxon>Bacillaceae</taxon>
        <taxon>Heyndrickxia</taxon>
    </lineage>
</organism>
<feature type="coiled-coil region" evidence="1">
    <location>
        <begin position="41"/>
        <end position="72"/>
    </location>
</feature>
<feature type="transmembrane region" description="Helical" evidence="2">
    <location>
        <begin position="6"/>
        <end position="25"/>
    </location>
</feature>
<gene>
    <name evidence="3" type="ORF">CWO92_03235</name>
</gene>
<evidence type="ECO:0000313" key="3">
    <source>
        <dbReference type="EMBL" id="PKR87083.1"/>
    </source>
</evidence>
<comment type="caution">
    <text evidence="3">The sequence shown here is derived from an EMBL/GenBank/DDBJ whole genome shotgun (WGS) entry which is preliminary data.</text>
</comment>
<keyword evidence="2" id="KW-0812">Transmembrane</keyword>
<reference evidence="3 4" key="1">
    <citation type="submission" date="2017-11" db="EMBL/GenBank/DDBJ databases">
        <title>Bacillus camelliae sp. nov., isolated from pu'er tea.</title>
        <authorList>
            <person name="Niu L."/>
        </authorList>
    </citation>
    <scope>NUCLEOTIDE SEQUENCE [LARGE SCALE GENOMIC DNA]</scope>
    <source>
        <strain evidence="3 4">7578-1</strain>
    </source>
</reference>
<dbReference type="RefSeq" id="WP_101352730.1">
    <property type="nucleotide sequence ID" value="NZ_PIQO01000001.1"/>
</dbReference>
<evidence type="ECO:0000256" key="1">
    <source>
        <dbReference type="SAM" id="Coils"/>
    </source>
</evidence>
<keyword evidence="1" id="KW-0175">Coiled coil</keyword>
<dbReference type="Proteomes" id="UP000233440">
    <property type="component" value="Unassembled WGS sequence"/>
</dbReference>
<dbReference type="EMBL" id="PIQO01000001">
    <property type="protein sequence ID" value="PKR87083.1"/>
    <property type="molecule type" value="Genomic_DNA"/>
</dbReference>